<dbReference type="Proteomes" id="UP000054047">
    <property type="component" value="Unassembled WGS sequence"/>
</dbReference>
<dbReference type="PANTHER" id="PTHR31389">
    <property type="entry name" value="LD39211P"/>
    <property type="match status" value="1"/>
</dbReference>
<keyword evidence="2" id="KW-1185">Reference proteome</keyword>
<organism evidence="1 2">
    <name type="scientific">Ancylostoma duodenale</name>
    <dbReference type="NCBI Taxonomy" id="51022"/>
    <lineage>
        <taxon>Eukaryota</taxon>
        <taxon>Metazoa</taxon>
        <taxon>Ecdysozoa</taxon>
        <taxon>Nematoda</taxon>
        <taxon>Chromadorea</taxon>
        <taxon>Rhabditida</taxon>
        <taxon>Rhabditina</taxon>
        <taxon>Rhabditomorpha</taxon>
        <taxon>Strongyloidea</taxon>
        <taxon>Ancylostomatidae</taxon>
        <taxon>Ancylostomatinae</taxon>
        <taxon>Ancylostoma</taxon>
    </lineage>
</organism>
<protein>
    <submittedName>
        <fullName evidence="1">Uncharacterized protein</fullName>
    </submittedName>
</protein>
<dbReference type="PANTHER" id="PTHR31389:SF4">
    <property type="entry name" value="LD39211P"/>
    <property type="match status" value="1"/>
</dbReference>
<evidence type="ECO:0000313" key="1">
    <source>
        <dbReference type="EMBL" id="KIH56824.1"/>
    </source>
</evidence>
<gene>
    <name evidence="1" type="ORF">ANCDUO_12992</name>
</gene>
<reference evidence="1 2" key="1">
    <citation type="submission" date="2013-12" db="EMBL/GenBank/DDBJ databases">
        <title>Draft genome of the parsitic nematode Ancylostoma duodenale.</title>
        <authorList>
            <person name="Mitreva M."/>
        </authorList>
    </citation>
    <scope>NUCLEOTIDE SEQUENCE [LARGE SCALE GENOMIC DNA]</scope>
    <source>
        <strain evidence="1 2">Zhejiang</strain>
    </source>
</reference>
<evidence type="ECO:0000313" key="2">
    <source>
        <dbReference type="Proteomes" id="UP000054047"/>
    </source>
</evidence>
<dbReference type="EMBL" id="KN735220">
    <property type="protein sequence ID" value="KIH56824.1"/>
    <property type="molecule type" value="Genomic_DNA"/>
</dbReference>
<dbReference type="OrthoDB" id="5787372at2759"/>
<proteinExistence type="predicted"/>
<accession>A0A0C2GD79</accession>
<name>A0A0C2GD79_9BILA</name>
<sequence>MYAFIPTNIEAIKKKECMNHDANFAFIVKTSDGVEIVKWYVMCALEENCMAPPGSRLWCKFTSDRFNDYANCNRYDQSAINLLLANSYGYNFKDYVSSIGDGVKIDRASDPGLTEKDLLCEES</sequence>
<dbReference type="AlphaFoldDB" id="A0A0C2GD79"/>